<sequence length="106" mass="12013">MIENRPTGDAEAVGAINKGLWLQCPGLADEAGLTRLAVVGRGKCRKRQAQTWDGLDWRRSWRCRSNAQAIEGIEGIEGIKNQVQASWILRQALRGGERRDWRARWD</sequence>
<reference evidence="2" key="1">
    <citation type="journal article" date="2021" name="BMC Genomics">
        <title>Chromosome-level genome assembly and manually-curated proteome of model necrotroph Parastagonospora nodorum Sn15 reveals a genome-wide trove of candidate effector homologs, and redundancy of virulence-related functions within an accessory chromosome.</title>
        <authorList>
            <person name="Bertazzoni S."/>
            <person name="Jones D.A.B."/>
            <person name="Phan H.T."/>
            <person name="Tan K.-C."/>
            <person name="Hane J.K."/>
        </authorList>
    </citation>
    <scope>NUCLEOTIDE SEQUENCE [LARGE SCALE GENOMIC DNA]</scope>
    <source>
        <strain evidence="2">SN15 / ATCC MYA-4574 / FGSC 10173)</strain>
    </source>
</reference>
<gene>
    <name evidence="1" type="ORF">JI435_421330</name>
</gene>
<dbReference type="EMBL" id="CP069039">
    <property type="protein sequence ID" value="QRD04486.1"/>
    <property type="molecule type" value="Genomic_DNA"/>
</dbReference>
<keyword evidence="2" id="KW-1185">Reference proteome</keyword>
<accession>A0A7U2FFV1</accession>
<protein>
    <submittedName>
        <fullName evidence="1">Uncharacterized protein</fullName>
    </submittedName>
</protein>
<name>A0A7U2FFV1_PHANO</name>
<evidence type="ECO:0000313" key="2">
    <source>
        <dbReference type="Proteomes" id="UP000663193"/>
    </source>
</evidence>
<dbReference type="VEuPathDB" id="FungiDB:JI435_421330"/>
<organism evidence="1 2">
    <name type="scientific">Phaeosphaeria nodorum (strain SN15 / ATCC MYA-4574 / FGSC 10173)</name>
    <name type="common">Glume blotch fungus</name>
    <name type="synonym">Parastagonospora nodorum</name>
    <dbReference type="NCBI Taxonomy" id="321614"/>
    <lineage>
        <taxon>Eukaryota</taxon>
        <taxon>Fungi</taxon>
        <taxon>Dikarya</taxon>
        <taxon>Ascomycota</taxon>
        <taxon>Pezizomycotina</taxon>
        <taxon>Dothideomycetes</taxon>
        <taxon>Pleosporomycetidae</taxon>
        <taxon>Pleosporales</taxon>
        <taxon>Pleosporineae</taxon>
        <taxon>Phaeosphaeriaceae</taxon>
        <taxon>Parastagonospora</taxon>
    </lineage>
</organism>
<proteinExistence type="predicted"/>
<dbReference type="AlphaFoldDB" id="A0A7U2FFV1"/>
<dbReference type="Proteomes" id="UP000663193">
    <property type="component" value="Chromosome 17"/>
</dbReference>
<evidence type="ECO:0000313" key="1">
    <source>
        <dbReference type="EMBL" id="QRD04486.1"/>
    </source>
</evidence>